<evidence type="ECO:0000256" key="4">
    <source>
        <dbReference type="ARBA" id="ARBA00023157"/>
    </source>
</evidence>
<evidence type="ECO:0000256" key="1">
    <source>
        <dbReference type="ARBA" id="ARBA00005791"/>
    </source>
</evidence>
<evidence type="ECO:0000256" key="6">
    <source>
        <dbReference type="SAM" id="Phobius"/>
    </source>
</evidence>
<accession>A0A853BZH4</accession>
<keyword evidence="3" id="KW-0560">Oxidoreductase</keyword>
<proteinExistence type="inferred from homology"/>
<dbReference type="Pfam" id="PF13462">
    <property type="entry name" value="Thioredoxin_4"/>
    <property type="match status" value="1"/>
</dbReference>
<dbReference type="RefSeq" id="WP_179667023.1">
    <property type="nucleotide sequence ID" value="NZ_JACCFP010000001.1"/>
</dbReference>
<evidence type="ECO:0000256" key="2">
    <source>
        <dbReference type="ARBA" id="ARBA00022729"/>
    </source>
</evidence>
<keyword evidence="8" id="KW-0413">Isomerase</keyword>
<evidence type="ECO:0000256" key="3">
    <source>
        <dbReference type="ARBA" id="ARBA00023002"/>
    </source>
</evidence>
<dbReference type="InterPro" id="IPR012336">
    <property type="entry name" value="Thioredoxin-like_fold"/>
</dbReference>
<dbReference type="AlphaFoldDB" id="A0A853BZH4"/>
<comment type="similarity">
    <text evidence="1">Belongs to the thioredoxin family. DsbA subfamily.</text>
</comment>
<dbReference type="InterPro" id="IPR036249">
    <property type="entry name" value="Thioredoxin-like_sf"/>
</dbReference>
<reference evidence="8 9" key="1">
    <citation type="submission" date="2020-07" db="EMBL/GenBank/DDBJ databases">
        <title>Sequencing the genomes of 1000 actinobacteria strains.</title>
        <authorList>
            <person name="Klenk H.-P."/>
        </authorList>
    </citation>
    <scope>NUCLEOTIDE SEQUENCE [LARGE SCALE GENOMIC DNA]</scope>
    <source>
        <strain evidence="8 9">DSM 103833</strain>
    </source>
</reference>
<feature type="domain" description="Thioredoxin-like fold" evidence="7">
    <location>
        <begin position="66"/>
        <end position="236"/>
    </location>
</feature>
<evidence type="ECO:0000313" key="8">
    <source>
        <dbReference type="EMBL" id="NYJ00434.1"/>
    </source>
</evidence>
<protein>
    <submittedName>
        <fullName evidence="8">Protein-disulfide isomerase</fullName>
    </submittedName>
</protein>
<dbReference type="Gene3D" id="3.40.30.10">
    <property type="entry name" value="Glutaredoxin"/>
    <property type="match status" value="1"/>
</dbReference>
<dbReference type="EMBL" id="JACCFP010000001">
    <property type="protein sequence ID" value="NYJ00434.1"/>
    <property type="molecule type" value="Genomic_DNA"/>
</dbReference>
<dbReference type="GO" id="GO:0016853">
    <property type="term" value="F:isomerase activity"/>
    <property type="evidence" value="ECO:0007669"/>
    <property type="project" value="UniProtKB-KW"/>
</dbReference>
<keyword evidence="6" id="KW-0472">Membrane</keyword>
<keyword evidence="4" id="KW-1015">Disulfide bond</keyword>
<gene>
    <name evidence="8" type="ORF">HNR19_001132</name>
</gene>
<keyword evidence="9" id="KW-1185">Reference proteome</keyword>
<dbReference type="Proteomes" id="UP000530424">
    <property type="component" value="Unassembled WGS sequence"/>
</dbReference>
<keyword evidence="6" id="KW-0812">Transmembrane</keyword>
<sequence length="242" mass="26134">MAEKPISKAEARAAKAAEMRAAQQKRERNRRLLTIGGVLLVIVAIVVGSVVISQLSDDPATAGDSEYGVAIGPEDAPHEIVIYEDFLCPFCGELERESAKELARLAEEGKVRVEYRPFELLSQIGDYSMRATNAFAVVLEEEGEEVAKAYHDLLFENQPPEDPDQFLSDDELVDLAVEAGADEDAVRGGIEGLEQEDWVDDATAAAKEAGVSGTPTVVLDGDEVQGFSSIDDLVNQLVEAVQ</sequence>
<dbReference type="GO" id="GO:0016491">
    <property type="term" value="F:oxidoreductase activity"/>
    <property type="evidence" value="ECO:0007669"/>
    <property type="project" value="UniProtKB-KW"/>
</dbReference>
<evidence type="ECO:0000313" key="9">
    <source>
        <dbReference type="Proteomes" id="UP000530424"/>
    </source>
</evidence>
<name>A0A853BZH4_9ACTN</name>
<dbReference type="PANTHER" id="PTHR13887:SF14">
    <property type="entry name" value="DISULFIDE BOND FORMATION PROTEIN D"/>
    <property type="match status" value="1"/>
</dbReference>
<feature type="transmembrane region" description="Helical" evidence="6">
    <location>
        <begin position="32"/>
        <end position="52"/>
    </location>
</feature>
<evidence type="ECO:0000256" key="5">
    <source>
        <dbReference type="ARBA" id="ARBA00023284"/>
    </source>
</evidence>
<evidence type="ECO:0000259" key="7">
    <source>
        <dbReference type="Pfam" id="PF13462"/>
    </source>
</evidence>
<comment type="caution">
    <text evidence="8">The sequence shown here is derived from an EMBL/GenBank/DDBJ whole genome shotgun (WGS) entry which is preliminary data.</text>
</comment>
<dbReference type="PANTHER" id="PTHR13887">
    <property type="entry name" value="GLUTATHIONE S-TRANSFERASE KAPPA"/>
    <property type="match status" value="1"/>
</dbReference>
<keyword evidence="5" id="KW-0676">Redox-active center</keyword>
<organism evidence="8 9">
    <name type="scientific">Nocardioides thalensis</name>
    <dbReference type="NCBI Taxonomy" id="1914755"/>
    <lineage>
        <taxon>Bacteria</taxon>
        <taxon>Bacillati</taxon>
        <taxon>Actinomycetota</taxon>
        <taxon>Actinomycetes</taxon>
        <taxon>Propionibacteriales</taxon>
        <taxon>Nocardioidaceae</taxon>
        <taxon>Nocardioides</taxon>
    </lineage>
</organism>
<keyword evidence="2" id="KW-0732">Signal</keyword>
<keyword evidence="6" id="KW-1133">Transmembrane helix</keyword>
<dbReference type="SUPFAM" id="SSF52833">
    <property type="entry name" value="Thioredoxin-like"/>
    <property type="match status" value="1"/>
</dbReference>